<evidence type="ECO:0000256" key="6">
    <source>
        <dbReference type="ARBA" id="ARBA00022741"/>
    </source>
</evidence>
<comment type="pathway">
    <text evidence="2">Lipid metabolism; malonyl-CoA biosynthesis; malonyl-CoA from acetyl-CoA: step 1/1.</text>
</comment>
<evidence type="ECO:0000313" key="20">
    <source>
        <dbReference type="Ensembl" id="ENSNFUP00015054499.1"/>
    </source>
</evidence>
<evidence type="ECO:0000256" key="5">
    <source>
        <dbReference type="ARBA" id="ARBA00022598"/>
    </source>
</evidence>
<dbReference type="Pfam" id="PF21385">
    <property type="entry name" value="ACCA_BT"/>
    <property type="match status" value="1"/>
</dbReference>
<evidence type="ECO:0000259" key="16">
    <source>
        <dbReference type="PROSITE" id="PS50975"/>
    </source>
</evidence>
<dbReference type="InterPro" id="IPR011763">
    <property type="entry name" value="COA_CT_C"/>
</dbReference>
<dbReference type="Gene3D" id="2.40.460.10">
    <property type="entry name" value="Biotin dependent carboxylase carboxyltransferase"/>
    <property type="match status" value="1"/>
</dbReference>
<dbReference type="PROSITE" id="PS00867">
    <property type="entry name" value="CPSASE_2"/>
    <property type="match status" value="1"/>
</dbReference>
<organism evidence="20 21">
    <name type="scientific">Nothobranchius furzeri</name>
    <name type="common">Turquoise killifish</name>
    <dbReference type="NCBI Taxonomy" id="105023"/>
    <lineage>
        <taxon>Eukaryota</taxon>
        <taxon>Metazoa</taxon>
        <taxon>Chordata</taxon>
        <taxon>Craniata</taxon>
        <taxon>Vertebrata</taxon>
        <taxon>Euteleostomi</taxon>
        <taxon>Actinopterygii</taxon>
        <taxon>Neopterygii</taxon>
        <taxon>Teleostei</taxon>
        <taxon>Neoteleostei</taxon>
        <taxon>Acanthomorphata</taxon>
        <taxon>Ovalentaria</taxon>
        <taxon>Atherinomorphae</taxon>
        <taxon>Cyprinodontiformes</taxon>
        <taxon>Nothobranchiidae</taxon>
        <taxon>Nothobranchius</taxon>
    </lineage>
</organism>
<keyword evidence="10" id="KW-0275">Fatty acid biosynthesis</keyword>
<dbReference type="FunFam" id="3.90.1770.10:FF:000001">
    <property type="entry name" value="acetyl-CoA carboxylase 1"/>
    <property type="match status" value="1"/>
</dbReference>
<dbReference type="GeneTree" id="ENSGT00940000155049"/>
<dbReference type="PROSITE" id="PS50975">
    <property type="entry name" value="ATP_GRASP"/>
    <property type="match status" value="1"/>
</dbReference>
<dbReference type="SUPFAM" id="SSF52440">
    <property type="entry name" value="PreATP-grasp domain"/>
    <property type="match status" value="1"/>
</dbReference>
<accession>A0A8C6Q8X0</accession>
<dbReference type="EC" id="6.4.1.2" evidence="3"/>
<evidence type="ECO:0000259" key="17">
    <source>
        <dbReference type="PROSITE" id="PS50979"/>
    </source>
</evidence>
<feature type="domain" description="CoA carboxyltransferase C-terminal" evidence="19">
    <location>
        <begin position="1912"/>
        <end position="2214"/>
    </location>
</feature>
<dbReference type="CDD" id="cd06850">
    <property type="entry name" value="biotinyl_domain"/>
    <property type="match status" value="1"/>
</dbReference>
<feature type="region of interest" description="Disordered" evidence="14">
    <location>
        <begin position="1"/>
        <end position="153"/>
    </location>
</feature>
<reference evidence="20" key="1">
    <citation type="submission" date="2014-08" db="EMBL/GenBank/DDBJ databases">
        <authorList>
            <person name="Senf B."/>
            <person name="Petzold A."/>
            <person name="Downie B.R."/>
            <person name="Koch P."/>
            <person name="Platzer M."/>
        </authorList>
    </citation>
    <scope>NUCLEOTIDE SEQUENCE [LARGE SCALE GENOMIC DNA]</scope>
    <source>
        <strain evidence="20">GRZ</strain>
    </source>
</reference>
<evidence type="ECO:0000256" key="1">
    <source>
        <dbReference type="ARBA" id="ARBA00001953"/>
    </source>
</evidence>
<keyword evidence="8 13" id="KW-0067">ATP-binding</keyword>
<dbReference type="GO" id="GO:0046872">
    <property type="term" value="F:metal ion binding"/>
    <property type="evidence" value="ECO:0007669"/>
    <property type="project" value="InterPro"/>
</dbReference>
<dbReference type="InterPro" id="IPR011054">
    <property type="entry name" value="Rudment_hybrid_motif"/>
</dbReference>
<dbReference type="GO" id="GO:2001295">
    <property type="term" value="P:malonyl-CoA biosynthetic process"/>
    <property type="evidence" value="ECO:0007669"/>
    <property type="project" value="UniProtKB-UniPathway"/>
</dbReference>
<reference evidence="20" key="3">
    <citation type="submission" date="2025-09" db="UniProtKB">
        <authorList>
            <consortium name="Ensembl"/>
        </authorList>
    </citation>
    <scope>IDENTIFICATION</scope>
</reference>
<feature type="compositionally biased region" description="Low complexity" evidence="14">
    <location>
        <begin position="117"/>
        <end position="133"/>
    </location>
</feature>
<dbReference type="Pfam" id="PF02786">
    <property type="entry name" value="CPSase_L_D2"/>
    <property type="match status" value="1"/>
</dbReference>
<dbReference type="PROSITE" id="PS50980">
    <property type="entry name" value="COA_CT_NTER"/>
    <property type="match status" value="1"/>
</dbReference>
<evidence type="ECO:0000259" key="19">
    <source>
        <dbReference type="PROSITE" id="PS50989"/>
    </source>
</evidence>
<dbReference type="PROSITE" id="PS50968">
    <property type="entry name" value="BIOTINYL_LIPOYL"/>
    <property type="match status" value="1"/>
</dbReference>
<dbReference type="SUPFAM" id="SSF51246">
    <property type="entry name" value="Rudiment single hybrid motif"/>
    <property type="match status" value="1"/>
</dbReference>
<dbReference type="Pfam" id="PF00289">
    <property type="entry name" value="Biotin_carb_N"/>
    <property type="match status" value="1"/>
</dbReference>
<dbReference type="InterPro" id="IPR001882">
    <property type="entry name" value="Biotin_BS"/>
</dbReference>
<dbReference type="InterPro" id="IPR011761">
    <property type="entry name" value="ATP-grasp"/>
</dbReference>
<dbReference type="PROSITE" id="PS50989">
    <property type="entry name" value="COA_CT_CTER"/>
    <property type="match status" value="1"/>
</dbReference>
<dbReference type="SUPFAM" id="SSF52096">
    <property type="entry name" value="ClpP/crotonase"/>
    <property type="match status" value="2"/>
</dbReference>
<dbReference type="Gene3D" id="2.40.50.100">
    <property type="match status" value="1"/>
</dbReference>
<dbReference type="SUPFAM" id="SSF51230">
    <property type="entry name" value="Single hybrid motif"/>
    <property type="match status" value="1"/>
</dbReference>
<protein>
    <recommendedName>
        <fullName evidence="3">acetyl-CoA carboxylase</fullName>
        <ecNumber evidence="3">6.4.1.2</ecNumber>
    </recommendedName>
</protein>
<dbReference type="InterPro" id="IPR049074">
    <property type="entry name" value="ACCA_BT"/>
</dbReference>
<dbReference type="FunFam" id="3.90.226.10:FF:000010">
    <property type="entry name" value="acetyl-CoA carboxylase isoform X2"/>
    <property type="match status" value="1"/>
</dbReference>
<feature type="compositionally biased region" description="Basic and acidic residues" evidence="14">
    <location>
        <begin position="18"/>
        <end position="34"/>
    </location>
</feature>
<dbReference type="Gene3D" id="3.90.1770.10">
    <property type="entry name" value="PreATP-grasp domain"/>
    <property type="match status" value="1"/>
</dbReference>
<dbReference type="Pfam" id="PF08326">
    <property type="entry name" value="ACC_central"/>
    <property type="match status" value="1"/>
</dbReference>
<dbReference type="FunFam" id="2.40.50.100:FF:000005">
    <property type="entry name" value="Acetyl-CoA carboxylase 1"/>
    <property type="match status" value="1"/>
</dbReference>
<dbReference type="PROSITE" id="PS00866">
    <property type="entry name" value="CPSASE_1"/>
    <property type="match status" value="1"/>
</dbReference>
<proteinExistence type="predicted"/>
<sequence length="2327" mass="262231">MPVKGEESFSGCSPQAAEENKSTSKTHPRADKHSLSTAAVKSYLNENNNLLANIKSDPSQASSKVHSRQPLRPQSTQKPIRTTTPMLSSEPEARKRLKFILGASEDNSSDEEVLVTKPPSGSSQPPVSGSKPSSELEPSMSGPHLVKKGREQRKMDLQRDFTVASPAEFVTRFGGNRVIEKVLIANNGIAAVKCMRSIRRWSYEMFRNERTIRFVVMVTPEDLKANAEYIKMADHYVPVPGGSNNNNYANVELIVDIAKRIPVQAVWAGWGHASENPKLPELLNKAGISFLGPSSKAMWALGDKVASSIVAQSADIPTLPWSGSDLRLEWAEEDQKQNKVISVPPDLYARGCVQDVDDGLSGAETIGYPVVIKASEGGGGKGIRKVENSESFPSLFRQVQTEIPGSPIFIMQLAQHARHLEVQILADEYGNAISLFGRDCSIQRRHQKIIEEAPATIAPSSTLEQMERYAVRMAKMVGYVSAGTVEYLYSEDGSFHFLELNPRLQVEHPCTEMIGDVNLPAAQLQIAMGIPLYRIKDIRLLYGESPWGDNVINFESPDCIPIPRGHVIAVRITSENPDEGFKPSSGTVQELNFRSSKNVWGYFSVGAAGGLHEFADSQFGHCFSWGENREEAISNMVVAMKELSIRGDFRTTVEYLIRILETESFRNNDIDTGWLDHLIAEKVQAERPDTMLGIVCGALHVADASFRKSMSDFLHSYYQQTVARQSPTTYVIGMNGSNIEIDVHRLSDGGLLLCYNSSSHTTYMKEEVESYRITVGNKTCVFEKERDPTVLRSPSAGKLLQYVYEDGAHIKAGEPYAEIEVMKMVMTLTVQQSGCVHFVKRPGAVLEPGCVIARVDLDDPSSIHKAFAPCPPSFRLLPDDVTLNKWKTIDGWIPELNFKWVATLMKTLRDPSLPLLELQEIMTSVAGRIPPCVEKEIRKVMAQYASNITSVLCQFPSQRIANILDSHAATLQRKADREVFFMNTQSIVQLVQRYRSGIRGYMKSVVLDLLKRYLQVEMQFQQAHYDKCVINLREKHKPDMSPVLDYIFSHAQVFKKNILVTMLIDQLCGRDPTLADELMVILNELTQLSKMENSKVALRARQVLIASHLPSYELRHNQVESIFLSAIDMYGHQFCPENLKKLILSETSIFDVLPNFFYHINQVVCMAALEVYVRRAYIAYELNSIQHHQLQDGTCAVDFQFMLPSSHPNRGSSPTLNRLPLPVSGSGQFNVNRQGRELLMDGALSPPCQRMGAMVAFQHFEDFKRNFDEVLSSFAEPLLENAPFSESCSAFYEEDGMKNARENPIHIINVSIKTADTEEDDALVEAFTAFAQSKVSCCFCTNHRHIYWTIRREFPKFFTFRAQDGFQEDRIYRNLEPALAFQLELNRMRNFDLKAIPCANHKMHLYLGAARVQEGAEVTDYRFFIRAIIRHSDLITKEASFEYLQNEGERLLLEAMDELEVAFSNTSVRTDCNHIFLNFVPTVIMDPSKIEESVRSMVMRYGSRLWKLRVLQAELKINIRLTTTGNAIPIRLFLTNESGYYLDISLYKEVTDPTSRQIMFQSYGDKQGPLHGMLINTPYVTKDLLQAKRFQAQTLGTTYVYDFPEMFRQALFKLWGPGDKCPKDVLMCTELVLDPEGRLVQMNRLPADNDVGMVAFRMKMKTPEYPDGREVIVICNDITHMIGSFGPHEDELFLRASELARAEGIPRVYIAANSGARIGLAEEVKHMFQVAWIDPADPYKGFKYLYLTPQDYTRISSTSSVHCRHVEEGGESRYIITDIIGKDEGLGVENLRGSGTIAGESSQAYEEIITISMVTCRAIGIGAYLVRLGQRVIQVENSHIILTGAGALNKVLGRDVYTSNNQLGGVQIMHNNGVSHTSVPDDFEGVFTILQWLSYMPKNKHSPVPITATTDPVDREIEFTPMKGPYDPRWMLEGRPHPTDSLIKALSWKSWGPGLRQLGGIPLGVIAVETRTVELTIPADPANLDSESKVLQQAGQVWFPDSAFKTAQAICDFNREHLPLMVFANWRGFSGGMKDMYDQILKFGAYIVDALHGFHQPVLVYIPPHAELRGGSWVVIDPTINPLCMELYADRESRGGVLEAEGTVEIKFRRKDLLKTMRRLDSVYSRLVEQLASPELSEKEGKELEAKLKAREEFLSPIYHQVAVQFVDLHDTPGRMQEKGVITDILDWKNARTFFYWRLRRLLLEQVAKGEILQANKDLSDGHMQSMLRRWFVETEGTVKAYLWDNNQAVVEWLEKHLSLQDGTRSVIRENIKYLKRENVLKHIRSLVQANPDIAMDCIIHMSQNITPSQRAKLSHLLATMDTASTS</sequence>
<dbReference type="InterPro" id="IPR013815">
    <property type="entry name" value="ATP_grasp_subdomain_1"/>
</dbReference>
<keyword evidence="12" id="KW-0511">Multifunctional enzyme</keyword>
<evidence type="ECO:0000313" key="21">
    <source>
        <dbReference type="Proteomes" id="UP000694548"/>
    </source>
</evidence>
<dbReference type="InterPro" id="IPR011053">
    <property type="entry name" value="Single_hybrid_motif"/>
</dbReference>
<dbReference type="InterPro" id="IPR005481">
    <property type="entry name" value="BC-like_N"/>
</dbReference>
<dbReference type="InterPro" id="IPR011762">
    <property type="entry name" value="COA_CT_N"/>
</dbReference>
<evidence type="ECO:0000256" key="8">
    <source>
        <dbReference type="ARBA" id="ARBA00022840"/>
    </source>
</evidence>
<keyword evidence="4" id="KW-0444">Lipid biosynthesis</keyword>
<dbReference type="FunFam" id="3.30.470.20:FF:000005">
    <property type="entry name" value="Acetyl-CoA carboxylase 1"/>
    <property type="match status" value="1"/>
</dbReference>
<feature type="domain" description="Biotin carboxylation" evidence="17">
    <location>
        <begin position="178"/>
        <end position="680"/>
    </location>
</feature>
<dbReference type="GO" id="GO:0006633">
    <property type="term" value="P:fatty acid biosynthetic process"/>
    <property type="evidence" value="ECO:0007669"/>
    <property type="project" value="UniProtKB-KW"/>
</dbReference>
<dbReference type="InterPro" id="IPR005482">
    <property type="entry name" value="Biotin_COase_C"/>
</dbReference>
<gene>
    <name evidence="20" type="primary">ACACB</name>
    <name evidence="20" type="synonym">acacb</name>
</gene>
<dbReference type="PANTHER" id="PTHR45728">
    <property type="entry name" value="ACETYL-COA CARBOXYLASE, ISOFORM A"/>
    <property type="match status" value="1"/>
</dbReference>
<evidence type="ECO:0000259" key="18">
    <source>
        <dbReference type="PROSITE" id="PS50980"/>
    </source>
</evidence>
<feature type="compositionally biased region" description="Polar residues" evidence="14">
    <location>
        <begin position="72"/>
        <end position="87"/>
    </location>
</feature>
<evidence type="ECO:0000256" key="12">
    <source>
        <dbReference type="ARBA" id="ARBA00023268"/>
    </source>
</evidence>
<dbReference type="PANTHER" id="PTHR45728:SF1">
    <property type="entry name" value="ACETYL-COA CARBOXYLASE 2"/>
    <property type="match status" value="1"/>
</dbReference>
<evidence type="ECO:0000256" key="7">
    <source>
        <dbReference type="ARBA" id="ARBA00022832"/>
    </source>
</evidence>
<dbReference type="Ensembl" id="ENSNFUT00015056799.1">
    <property type="protein sequence ID" value="ENSNFUP00015054499.1"/>
    <property type="gene ID" value="ENSNFUG00015024426.1"/>
</dbReference>
<dbReference type="InterPro" id="IPR011764">
    <property type="entry name" value="Biotin_carboxylation_dom"/>
</dbReference>
<dbReference type="UniPathway" id="UPA00655">
    <property type="reaction ID" value="UER00711"/>
</dbReference>
<evidence type="ECO:0000256" key="13">
    <source>
        <dbReference type="PROSITE-ProRule" id="PRU00409"/>
    </source>
</evidence>
<dbReference type="PROSITE" id="PS50979">
    <property type="entry name" value="BC"/>
    <property type="match status" value="1"/>
</dbReference>
<dbReference type="GO" id="GO:0005739">
    <property type="term" value="C:mitochondrion"/>
    <property type="evidence" value="ECO:0007669"/>
    <property type="project" value="TreeGrafter"/>
</dbReference>
<dbReference type="FunFam" id="2.40.460.10:FF:000001">
    <property type="entry name" value="Acetyl-CoA carboxylase 1"/>
    <property type="match status" value="1"/>
</dbReference>
<dbReference type="InterPro" id="IPR000089">
    <property type="entry name" value="Biotin_lipoyl"/>
</dbReference>
<dbReference type="SUPFAM" id="SSF56059">
    <property type="entry name" value="Glutathione synthetase ATP-binding domain-like"/>
    <property type="match status" value="1"/>
</dbReference>
<keyword evidence="7" id="KW-0276">Fatty acid metabolism</keyword>
<dbReference type="InterPro" id="IPR016185">
    <property type="entry name" value="PreATP-grasp_dom_sf"/>
</dbReference>
<dbReference type="Proteomes" id="UP000694548">
    <property type="component" value="Chromosome sgr18"/>
</dbReference>
<dbReference type="GO" id="GO:0005524">
    <property type="term" value="F:ATP binding"/>
    <property type="evidence" value="ECO:0007669"/>
    <property type="project" value="UniProtKB-UniRule"/>
</dbReference>
<feature type="domain" description="CoA carboxyltransferase N-terminal" evidence="18">
    <location>
        <begin position="1578"/>
        <end position="1908"/>
    </location>
</feature>
<dbReference type="FunFam" id="3.30.1490.20:FF:000003">
    <property type="entry name" value="acetyl-CoA carboxylase isoform X1"/>
    <property type="match status" value="1"/>
</dbReference>
<keyword evidence="9" id="KW-0443">Lipid metabolism</keyword>
<dbReference type="Gene3D" id="3.30.470.20">
    <property type="entry name" value="ATP-grasp fold, B domain"/>
    <property type="match status" value="1"/>
</dbReference>
<evidence type="ECO:0000256" key="10">
    <source>
        <dbReference type="ARBA" id="ARBA00023160"/>
    </source>
</evidence>
<dbReference type="InterPro" id="IPR005479">
    <property type="entry name" value="CPAse_ATP-bd"/>
</dbReference>
<dbReference type="Gene3D" id="3.30.1490.20">
    <property type="entry name" value="ATP-grasp fold, A domain"/>
    <property type="match status" value="1"/>
</dbReference>
<dbReference type="SMART" id="SM00878">
    <property type="entry name" value="Biotin_carb_C"/>
    <property type="match status" value="1"/>
</dbReference>
<dbReference type="InterPro" id="IPR029045">
    <property type="entry name" value="ClpP/crotonase-like_dom_sf"/>
</dbReference>
<dbReference type="PROSITE" id="PS00188">
    <property type="entry name" value="BIOTIN"/>
    <property type="match status" value="1"/>
</dbReference>
<evidence type="ECO:0000256" key="3">
    <source>
        <dbReference type="ARBA" id="ARBA00013058"/>
    </source>
</evidence>
<dbReference type="Pfam" id="PF02785">
    <property type="entry name" value="Biotin_carb_C"/>
    <property type="match status" value="1"/>
</dbReference>
<dbReference type="InterPro" id="IPR034733">
    <property type="entry name" value="AcCoA_carboxyl_beta"/>
</dbReference>
<evidence type="ECO:0000256" key="2">
    <source>
        <dbReference type="ARBA" id="ARBA00004956"/>
    </source>
</evidence>
<dbReference type="Pfam" id="PF00364">
    <property type="entry name" value="Biotin_lipoyl"/>
    <property type="match status" value="1"/>
</dbReference>
<evidence type="ECO:0000259" key="15">
    <source>
        <dbReference type="PROSITE" id="PS50968"/>
    </source>
</evidence>
<dbReference type="Pfam" id="PF01039">
    <property type="entry name" value="Carboxyl_trans"/>
    <property type="match status" value="1"/>
</dbReference>
<keyword evidence="5" id="KW-0436">Ligase</keyword>
<dbReference type="Gene3D" id="3.40.50.20">
    <property type="match status" value="1"/>
</dbReference>
<evidence type="ECO:0000256" key="9">
    <source>
        <dbReference type="ARBA" id="ARBA00023098"/>
    </source>
</evidence>
<keyword evidence="21" id="KW-1185">Reference proteome</keyword>
<dbReference type="FunFam" id="3.40.50.20:FF:000005">
    <property type="entry name" value="acetyl-CoA carboxylase isoform X2"/>
    <property type="match status" value="1"/>
</dbReference>
<evidence type="ECO:0000256" key="11">
    <source>
        <dbReference type="ARBA" id="ARBA00023267"/>
    </source>
</evidence>
<keyword evidence="6 13" id="KW-0547">Nucleotide-binding</keyword>
<evidence type="ECO:0000256" key="14">
    <source>
        <dbReference type="SAM" id="MobiDB-lite"/>
    </source>
</evidence>
<reference evidence="20" key="2">
    <citation type="submission" date="2025-08" db="UniProtKB">
        <authorList>
            <consortium name="Ensembl"/>
        </authorList>
    </citation>
    <scope>IDENTIFICATION</scope>
</reference>
<feature type="domain" description="Lipoyl-binding" evidence="15">
    <location>
        <begin position="782"/>
        <end position="856"/>
    </location>
</feature>
<dbReference type="GO" id="GO:0003989">
    <property type="term" value="F:acetyl-CoA carboxylase activity"/>
    <property type="evidence" value="ECO:0007669"/>
    <property type="project" value="UniProtKB-EC"/>
</dbReference>
<dbReference type="Gene3D" id="3.90.226.10">
    <property type="entry name" value="2-enoyl-CoA Hydratase, Chain A, domain 1"/>
    <property type="match status" value="2"/>
</dbReference>
<feature type="compositionally biased region" description="Polar residues" evidence="14">
    <location>
        <begin position="35"/>
        <end position="64"/>
    </location>
</feature>
<feature type="domain" description="ATP-grasp" evidence="16">
    <location>
        <begin position="333"/>
        <end position="528"/>
    </location>
</feature>
<keyword evidence="11" id="KW-0092">Biotin</keyword>
<dbReference type="InterPro" id="IPR049076">
    <property type="entry name" value="ACCA"/>
</dbReference>
<name>A0A8C6Q8X0_NOTFU</name>
<evidence type="ECO:0000256" key="4">
    <source>
        <dbReference type="ARBA" id="ARBA00022516"/>
    </source>
</evidence>
<dbReference type="InterPro" id="IPR013537">
    <property type="entry name" value="AcCoA_COase_cen"/>
</dbReference>
<comment type="cofactor">
    <cofactor evidence="1">
        <name>biotin</name>
        <dbReference type="ChEBI" id="CHEBI:57586"/>
    </cofactor>
</comment>